<proteinExistence type="predicted"/>
<dbReference type="InterPro" id="IPR022385">
    <property type="entry name" value="Rhs_assc_core"/>
</dbReference>
<reference evidence="2 3" key="1">
    <citation type="submission" date="2019-05" db="EMBL/GenBank/DDBJ databases">
        <title>Complete genome sequence of Pseudomonas Pseudomonas resinovorans.</title>
        <authorList>
            <person name="Chen H.-P."/>
        </authorList>
    </citation>
    <scope>NUCLEOTIDE SEQUENCE [LARGE SCALE GENOMIC DNA]</scope>
    <source>
        <strain evidence="2 3">TCU-CK1</strain>
    </source>
</reference>
<dbReference type="RefSeq" id="WP_080587334.1">
    <property type="nucleotide sequence ID" value="NZ_CP040324.1"/>
</dbReference>
<dbReference type="EMBL" id="CP040324">
    <property type="protein sequence ID" value="QHB25651.1"/>
    <property type="molecule type" value="Genomic_DNA"/>
</dbReference>
<evidence type="ECO:0000313" key="2">
    <source>
        <dbReference type="EMBL" id="QHB25651.1"/>
    </source>
</evidence>
<dbReference type="AlphaFoldDB" id="A0AAE6R873"/>
<accession>A0AAE6R873</accession>
<name>A0AAE6R873_9PSED</name>
<dbReference type="Gene3D" id="2.180.10.10">
    <property type="entry name" value="RHS repeat-associated core"/>
    <property type="match status" value="1"/>
</dbReference>
<sequence>MKKTPDSERALHFSAYTPYGYVVNSPPKQRLLAFNGQFRDALTGLYALGNGHRCFNPVLQRFQSADVMSPFDKGGINAYAYCGGDPINRLDPSGQSWMSLFKGIGNLFGRTRSRDRIPVPHRAPTIQERYPSQPEYSGINSRSSDGSSSSNYASLNSHSSSGSFSSNYADLNSYESVSAQGAPTLPRRAPPSSHGSSSRFSVNNPDRIPTGRNADDIGIWADHTRTVPGEEPFQGLSEITREISIAASLSAQKNGRIKSNIMRGIMRDHHPGRLYMYAQDGQILSLQQNIQRRIRRRNE</sequence>
<feature type="compositionally biased region" description="Low complexity" evidence="1">
    <location>
        <begin position="186"/>
        <end position="201"/>
    </location>
</feature>
<evidence type="ECO:0000313" key="3">
    <source>
        <dbReference type="Proteomes" id="UP000464593"/>
    </source>
</evidence>
<evidence type="ECO:0000256" key="1">
    <source>
        <dbReference type="SAM" id="MobiDB-lite"/>
    </source>
</evidence>
<organism evidence="2 3">
    <name type="scientific">Pseudomonas monteilii</name>
    <dbReference type="NCBI Taxonomy" id="76759"/>
    <lineage>
        <taxon>Bacteria</taxon>
        <taxon>Pseudomonadati</taxon>
        <taxon>Pseudomonadota</taxon>
        <taxon>Gammaproteobacteria</taxon>
        <taxon>Pseudomonadales</taxon>
        <taxon>Pseudomonadaceae</taxon>
        <taxon>Pseudomonas</taxon>
    </lineage>
</organism>
<gene>
    <name evidence="2" type="ORF">TCK1_305</name>
</gene>
<protein>
    <submittedName>
        <fullName evidence="2">Rhs repeat-associated core domain-containing protein</fullName>
    </submittedName>
</protein>
<feature type="region of interest" description="Disordered" evidence="1">
    <location>
        <begin position="112"/>
        <end position="156"/>
    </location>
</feature>
<dbReference type="NCBIfam" id="TIGR03696">
    <property type="entry name" value="Rhs_assc_core"/>
    <property type="match status" value="1"/>
</dbReference>
<feature type="region of interest" description="Disordered" evidence="1">
    <location>
        <begin position="179"/>
        <end position="217"/>
    </location>
</feature>
<feature type="compositionally biased region" description="Low complexity" evidence="1">
    <location>
        <begin position="137"/>
        <end position="156"/>
    </location>
</feature>
<dbReference type="Proteomes" id="UP000464593">
    <property type="component" value="Chromosome"/>
</dbReference>